<accession>A0AAV1DGN2</accession>
<protein>
    <submittedName>
        <fullName evidence="2">OLC1v1006087C1</fullName>
    </submittedName>
</protein>
<feature type="compositionally biased region" description="Basic and acidic residues" evidence="1">
    <location>
        <begin position="92"/>
        <end position="102"/>
    </location>
</feature>
<evidence type="ECO:0000256" key="1">
    <source>
        <dbReference type="SAM" id="MobiDB-lite"/>
    </source>
</evidence>
<reference evidence="2" key="1">
    <citation type="submission" date="2023-03" db="EMBL/GenBank/DDBJ databases">
        <authorList>
            <person name="Julca I."/>
        </authorList>
    </citation>
    <scope>NUCLEOTIDE SEQUENCE</scope>
</reference>
<feature type="compositionally biased region" description="Basic residues" evidence="1">
    <location>
        <begin position="103"/>
        <end position="119"/>
    </location>
</feature>
<sequence>MINQTQIKAEPMIIRQLKEAIYNVSYIKRFFSVIKIWHKLRFGVRVGLLWISSPKDGSGEVILWDFAEETIRLAMRRAIGGWFSMPCLKSRKSNDRNVPEKSPRKRNSASKSGAGKRNRGNNVATGGEHHGHNNSATATHSTATCNDAVGMAALVVAASHVSEFGGSACGGSSHGGDGGGG</sequence>
<organism evidence="2 3">
    <name type="scientific">Oldenlandia corymbosa var. corymbosa</name>
    <dbReference type="NCBI Taxonomy" id="529605"/>
    <lineage>
        <taxon>Eukaryota</taxon>
        <taxon>Viridiplantae</taxon>
        <taxon>Streptophyta</taxon>
        <taxon>Embryophyta</taxon>
        <taxon>Tracheophyta</taxon>
        <taxon>Spermatophyta</taxon>
        <taxon>Magnoliopsida</taxon>
        <taxon>eudicotyledons</taxon>
        <taxon>Gunneridae</taxon>
        <taxon>Pentapetalae</taxon>
        <taxon>asterids</taxon>
        <taxon>lamiids</taxon>
        <taxon>Gentianales</taxon>
        <taxon>Rubiaceae</taxon>
        <taxon>Rubioideae</taxon>
        <taxon>Spermacoceae</taxon>
        <taxon>Hedyotis-Oldenlandia complex</taxon>
        <taxon>Oldenlandia</taxon>
    </lineage>
</organism>
<name>A0AAV1DGN2_OLDCO</name>
<proteinExistence type="predicted"/>
<dbReference type="Proteomes" id="UP001161247">
    <property type="component" value="Chromosome 5"/>
</dbReference>
<dbReference type="EMBL" id="OX459122">
    <property type="protein sequence ID" value="CAI9106853.1"/>
    <property type="molecule type" value="Genomic_DNA"/>
</dbReference>
<gene>
    <name evidence="2" type="ORF">OLC1_LOCUS15295</name>
</gene>
<keyword evidence="3" id="KW-1185">Reference proteome</keyword>
<evidence type="ECO:0000313" key="2">
    <source>
        <dbReference type="EMBL" id="CAI9106853.1"/>
    </source>
</evidence>
<feature type="region of interest" description="Disordered" evidence="1">
    <location>
        <begin position="92"/>
        <end position="140"/>
    </location>
</feature>
<dbReference type="AlphaFoldDB" id="A0AAV1DGN2"/>
<evidence type="ECO:0000313" key="3">
    <source>
        <dbReference type="Proteomes" id="UP001161247"/>
    </source>
</evidence>